<dbReference type="InterPro" id="IPR036318">
    <property type="entry name" value="FAD-bd_PCMH-like_sf"/>
</dbReference>
<accession>X1BS19</accession>
<protein>
    <recommendedName>
        <fullName evidence="2">FAD linked oxidase N-terminal domain-containing protein</fullName>
    </recommendedName>
</protein>
<proteinExistence type="predicted"/>
<reference evidence="1" key="1">
    <citation type="journal article" date="2014" name="Front. Microbiol.">
        <title>High frequency of phylogenetically diverse reductive dehalogenase-homologous genes in deep subseafloor sedimentary metagenomes.</title>
        <authorList>
            <person name="Kawai M."/>
            <person name="Futagami T."/>
            <person name="Toyoda A."/>
            <person name="Takaki Y."/>
            <person name="Nishi S."/>
            <person name="Hori S."/>
            <person name="Arai W."/>
            <person name="Tsubouchi T."/>
            <person name="Morono Y."/>
            <person name="Uchiyama I."/>
            <person name="Ito T."/>
            <person name="Fujiyama A."/>
            <person name="Inagaki F."/>
            <person name="Takami H."/>
        </authorList>
    </citation>
    <scope>NUCLEOTIDE SEQUENCE</scope>
    <source>
        <strain evidence="1">Expedition CK06-06</strain>
    </source>
</reference>
<feature type="non-terminal residue" evidence="1">
    <location>
        <position position="53"/>
    </location>
</feature>
<dbReference type="AlphaFoldDB" id="X1BS19"/>
<organism evidence="1">
    <name type="scientific">marine sediment metagenome</name>
    <dbReference type="NCBI Taxonomy" id="412755"/>
    <lineage>
        <taxon>unclassified sequences</taxon>
        <taxon>metagenomes</taxon>
        <taxon>ecological metagenomes</taxon>
    </lineage>
</organism>
<evidence type="ECO:0008006" key="2">
    <source>
        <dbReference type="Google" id="ProtNLM"/>
    </source>
</evidence>
<sequence>MSEVYQKLEKIVKEKFISNSLYVRHAYSRNVDLVLQGVPDIVIRPKDAQEVSE</sequence>
<evidence type="ECO:0000313" key="1">
    <source>
        <dbReference type="EMBL" id="GAG97895.1"/>
    </source>
</evidence>
<dbReference type="SUPFAM" id="SSF56176">
    <property type="entry name" value="FAD-binding/transporter-associated domain-like"/>
    <property type="match status" value="1"/>
</dbReference>
<dbReference type="EMBL" id="BART01029163">
    <property type="protein sequence ID" value="GAG97895.1"/>
    <property type="molecule type" value="Genomic_DNA"/>
</dbReference>
<gene>
    <name evidence="1" type="ORF">S01H4_51248</name>
</gene>
<dbReference type="GO" id="GO:0050660">
    <property type="term" value="F:flavin adenine dinucleotide binding"/>
    <property type="evidence" value="ECO:0007669"/>
    <property type="project" value="InterPro"/>
</dbReference>
<name>X1BS19_9ZZZZ</name>
<comment type="caution">
    <text evidence="1">The sequence shown here is derived from an EMBL/GenBank/DDBJ whole genome shotgun (WGS) entry which is preliminary data.</text>
</comment>